<feature type="transmembrane region" description="Helical" evidence="2">
    <location>
        <begin position="326"/>
        <end position="344"/>
    </location>
</feature>
<dbReference type="AlphaFoldDB" id="A0A8J4BUL2"/>
<reference evidence="3" key="1">
    <citation type="journal article" date="2021" name="Proc. Natl. Acad. Sci. U.S.A.">
        <title>Three genomes in the algal genus Volvox reveal the fate of a haploid sex-determining region after a transition to homothallism.</title>
        <authorList>
            <person name="Yamamoto K."/>
            <person name="Hamaji T."/>
            <person name="Kawai-Toyooka H."/>
            <person name="Matsuzaki R."/>
            <person name="Takahashi F."/>
            <person name="Nishimura Y."/>
            <person name="Kawachi M."/>
            <person name="Noguchi H."/>
            <person name="Minakuchi Y."/>
            <person name="Umen J.G."/>
            <person name="Toyoda A."/>
            <person name="Nozaki H."/>
        </authorList>
    </citation>
    <scope>NUCLEOTIDE SEQUENCE</scope>
    <source>
        <strain evidence="4">NIES-3785</strain>
        <strain evidence="3">NIES-3786</strain>
    </source>
</reference>
<evidence type="ECO:0000313" key="5">
    <source>
        <dbReference type="Proteomes" id="UP000747110"/>
    </source>
</evidence>
<dbReference type="Proteomes" id="UP000722791">
    <property type="component" value="Unassembled WGS sequence"/>
</dbReference>
<evidence type="ECO:0000256" key="2">
    <source>
        <dbReference type="SAM" id="Phobius"/>
    </source>
</evidence>
<keyword evidence="5" id="KW-1185">Reference proteome</keyword>
<accession>A0A8J4BUL2</accession>
<gene>
    <name evidence="3" type="ORF">Vretifemale_106</name>
    <name evidence="4" type="ORF">Vretimale_17314</name>
</gene>
<dbReference type="Proteomes" id="UP000747110">
    <property type="component" value="Unassembled WGS sequence"/>
</dbReference>
<sequence length="456" mass="47739">MFRGKTFACGLVLVLAVAASIAVFHPRIRETFIGIPSKMMGCSKGDATDNAYWTDLHFLSRLGSPGWPALMKMTDGGESALEVLSKLDKYQALVIVTAGRSELTRRSEDQPFISISADGLSHLSNSELQQPEPQPGQEEGESNKPRRSQLLRDPYQGRTQVEWGGTMVLSGSEVPYGSGLAELAYVVDYMNAAVVRLEGVLRRRLFPITISLFDRTAGGTASSGPYAIFDASAGALLLDRQFVSSTWGHDKPQVSFIARQLATRVFALIADMLPTMASVSVEAEVEAEPSAAGSAEDSAAANERNLSTTNAAGRGDGGGGGSGTALAMRVLAAALAMALPAAFAAAPPLWFCILCPSVLGLLAPLLINLALNQVAGLLCSQLHLTDDVCFDVLLGALGAGFVLSLASAVPIFFLCRLPECAGRNVTTALVQLLLPRAAAGAAGEAGIGAFAGLRVI</sequence>
<name>A0A8J4BUL2_9CHLO</name>
<feature type="transmembrane region" description="Helical" evidence="2">
    <location>
        <begin position="392"/>
        <end position="414"/>
    </location>
</feature>
<keyword evidence="2" id="KW-1133">Transmembrane helix</keyword>
<dbReference type="EMBL" id="BNCQ01000056">
    <property type="protein sequence ID" value="GIM14356.1"/>
    <property type="molecule type" value="Genomic_DNA"/>
</dbReference>
<feature type="transmembrane region" description="Helical" evidence="2">
    <location>
        <begin position="351"/>
        <end position="372"/>
    </location>
</feature>
<evidence type="ECO:0000256" key="1">
    <source>
        <dbReference type="SAM" id="MobiDB-lite"/>
    </source>
</evidence>
<dbReference type="EMBL" id="BNCP01000001">
    <property type="protein sequence ID" value="GIL69112.1"/>
    <property type="molecule type" value="Genomic_DNA"/>
</dbReference>
<evidence type="ECO:0000313" key="4">
    <source>
        <dbReference type="EMBL" id="GIM14356.1"/>
    </source>
</evidence>
<organism evidence="3 5">
    <name type="scientific">Volvox reticuliferus</name>
    <dbReference type="NCBI Taxonomy" id="1737510"/>
    <lineage>
        <taxon>Eukaryota</taxon>
        <taxon>Viridiplantae</taxon>
        <taxon>Chlorophyta</taxon>
        <taxon>core chlorophytes</taxon>
        <taxon>Chlorophyceae</taxon>
        <taxon>CS clade</taxon>
        <taxon>Chlamydomonadales</taxon>
        <taxon>Volvocaceae</taxon>
        <taxon>Volvox</taxon>
    </lineage>
</organism>
<comment type="caution">
    <text evidence="3">The sequence shown here is derived from an EMBL/GenBank/DDBJ whole genome shotgun (WGS) entry which is preliminary data.</text>
</comment>
<dbReference type="OrthoDB" id="551924at2759"/>
<keyword evidence="2" id="KW-0812">Transmembrane</keyword>
<protein>
    <submittedName>
        <fullName evidence="3">Uncharacterized protein</fullName>
    </submittedName>
</protein>
<keyword evidence="2" id="KW-0472">Membrane</keyword>
<proteinExistence type="predicted"/>
<feature type="region of interest" description="Disordered" evidence="1">
    <location>
        <begin position="125"/>
        <end position="155"/>
    </location>
</feature>
<evidence type="ECO:0000313" key="3">
    <source>
        <dbReference type="EMBL" id="GIL69112.1"/>
    </source>
</evidence>